<dbReference type="PROSITE" id="PS50181">
    <property type="entry name" value="FBOX"/>
    <property type="match status" value="1"/>
</dbReference>
<dbReference type="Gene3D" id="1.20.1280.50">
    <property type="match status" value="1"/>
</dbReference>
<feature type="repeat" description="WD" evidence="3">
    <location>
        <begin position="479"/>
        <end position="518"/>
    </location>
</feature>
<dbReference type="InterPro" id="IPR019775">
    <property type="entry name" value="WD40_repeat_CS"/>
</dbReference>
<dbReference type="InterPro" id="IPR036322">
    <property type="entry name" value="WD40_repeat_dom_sf"/>
</dbReference>
<accession>A0ABQ8F2J7</accession>
<dbReference type="Gene3D" id="2.130.10.10">
    <property type="entry name" value="YVTN repeat-like/Quinoprotein amine dehydrogenase"/>
    <property type="match status" value="2"/>
</dbReference>
<dbReference type="PROSITE" id="PS00678">
    <property type="entry name" value="WD_REPEATS_1"/>
    <property type="match status" value="6"/>
</dbReference>
<feature type="repeat" description="WD" evidence="3">
    <location>
        <begin position="560"/>
        <end position="599"/>
    </location>
</feature>
<keyword evidence="6" id="KW-1185">Reference proteome</keyword>
<dbReference type="PROSITE" id="PS50294">
    <property type="entry name" value="WD_REPEATS_REGION"/>
    <property type="match status" value="7"/>
</dbReference>
<dbReference type="InterPro" id="IPR015943">
    <property type="entry name" value="WD40/YVTN_repeat-like_dom_sf"/>
</dbReference>
<name>A0ABQ8F2J7_9FUNG</name>
<feature type="repeat" description="WD" evidence="3">
    <location>
        <begin position="439"/>
        <end position="478"/>
    </location>
</feature>
<dbReference type="Pfam" id="PF00400">
    <property type="entry name" value="WD40"/>
    <property type="match status" value="7"/>
</dbReference>
<feature type="repeat" description="WD" evidence="3">
    <location>
        <begin position="319"/>
        <end position="358"/>
    </location>
</feature>
<dbReference type="SMART" id="SM00320">
    <property type="entry name" value="WD40"/>
    <property type="match status" value="7"/>
</dbReference>
<evidence type="ECO:0000313" key="5">
    <source>
        <dbReference type="EMBL" id="KAH6591001.1"/>
    </source>
</evidence>
<proteinExistence type="predicted"/>
<dbReference type="InterPro" id="IPR001810">
    <property type="entry name" value="F-box_dom"/>
</dbReference>
<gene>
    <name evidence="5" type="ORF">BASA50_009002</name>
</gene>
<reference evidence="5 6" key="1">
    <citation type="submission" date="2021-02" db="EMBL/GenBank/DDBJ databases">
        <title>Variation within the Batrachochytrium salamandrivorans European outbreak.</title>
        <authorList>
            <person name="Kelly M."/>
            <person name="Pasmans F."/>
            <person name="Shea T.P."/>
            <person name="Munoz J.F."/>
            <person name="Carranza S."/>
            <person name="Cuomo C.A."/>
            <person name="Martel A."/>
        </authorList>
    </citation>
    <scope>NUCLEOTIDE SEQUENCE [LARGE SCALE GENOMIC DNA]</scope>
    <source>
        <strain evidence="5 6">AMFP18/2</strain>
    </source>
</reference>
<feature type="repeat" description="WD" evidence="3">
    <location>
        <begin position="399"/>
        <end position="438"/>
    </location>
</feature>
<evidence type="ECO:0000256" key="2">
    <source>
        <dbReference type="ARBA" id="ARBA00022737"/>
    </source>
</evidence>
<feature type="domain" description="F-box" evidence="4">
    <location>
        <begin position="60"/>
        <end position="106"/>
    </location>
</feature>
<dbReference type="Proteomes" id="UP001648503">
    <property type="component" value="Unassembled WGS sequence"/>
</dbReference>
<dbReference type="InterPro" id="IPR020472">
    <property type="entry name" value="WD40_PAC1"/>
</dbReference>
<feature type="repeat" description="WD" evidence="3">
    <location>
        <begin position="359"/>
        <end position="398"/>
    </location>
</feature>
<keyword evidence="2" id="KW-0677">Repeat</keyword>
<dbReference type="SMART" id="SM00256">
    <property type="entry name" value="FBOX"/>
    <property type="match status" value="1"/>
</dbReference>
<sequence length="602" mass="66776">MRHSVDDEGFDEQHTTTVPAKVFLAWPEDQRAELALQLLLSVSSLTLAHITARLTPLLQRDFLSLLPAELAIHILSFANACSLGRVAQVCRRWRQLSVENRAWKASYFRKGWSVNETYLDRLLLCRRPSDLSSSMSLSSALSLQIAHSTSLLSTANTLSERLDASDASVHPRLYGMVSASQDIPISSLSSHRHIQSPDSIHFDDETISLGNLGSPSLHTMGYSLGSNMFGSPPNADMLHDAPPHSDHLISQSVSHAPSSGIIAPLSYPGGALLDVPESISLSAVATTDRYIHLDWKHIYHERHRLEKNWYEGVYSARNINAHDEAIYCLQFDENKIVSGSRDDTIKIWDMKSGMCTRTLVGHTASVLCLQYNDTILVSGSSDSSIIVWNLGTGQVLRKLRGHTESVLNLRFDDSIIVSCSKDKTIKIWNIRTGDLQRSLCGHHAAINAIQFSNGLVVSASGDRTIKVWQLETGALLRTLSGHTRGIACVQFDGNTIVSGSSDKTIKIWDVHTGFLLHTLTGHKDLVRTLQFDQHRIVSGSYDETIKVWDMQTGMLLHELTGGHSSRVFKLQFNDSKVVSCSQDQHIVVWDFSQGIDARYFCA</sequence>
<organism evidence="5 6">
    <name type="scientific">Batrachochytrium salamandrivorans</name>
    <dbReference type="NCBI Taxonomy" id="1357716"/>
    <lineage>
        <taxon>Eukaryota</taxon>
        <taxon>Fungi</taxon>
        <taxon>Fungi incertae sedis</taxon>
        <taxon>Chytridiomycota</taxon>
        <taxon>Chytridiomycota incertae sedis</taxon>
        <taxon>Chytridiomycetes</taxon>
        <taxon>Rhizophydiales</taxon>
        <taxon>Rhizophydiales incertae sedis</taxon>
        <taxon>Batrachochytrium</taxon>
    </lineage>
</organism>
<dbReference type="PANTHER" id="PTHR44436:SF1">
    <property type="entry name" value="F-BOX_WD REPEAT-CONTAINING PROTEIN 2"/>
    <property type="match status" value="1"/>
</dbReference>
<dbReference type="PANTHER" id="PTHR44436">
    <property type="entry name" value="F-BOX/WD REPEAT-CONTAINING PROTEIN 2"/>
    <property type="match status" value="1"/>
</dbReference>
<keyword evidence="1 3" id="KW-0853">WD repeat</keyword>
<dbReference type="SUPFAM" id="SSF81383">
    <property type="entry name" value="F-box domain"/>
    <property type="match status" value="1"/>
</dbReference>
<evidence type="ECO:0000313" key="6">
    <source>
        <dbReference type="Proteomes" id="UP001648503"/>
    </source>
</evidence>
<dbReference type="PROSITE" id="PS50082">
    <property type="entry name" value="WD_REPEATS_2"/>
    <property type="match status" value="7"/>
</dbReference>
<dbReference type="PRINTS" id="PR00320">
    <property type="entry name" value="GPROTEINBRPT"/>
</dbReference>
<dbReference type="CDD" id="cd00200">
    <property type="entry name" value="WD40"/>
    <property type="match status" value="1"/>
</dbReference>
<evidence type="ECO:0000256" key="3">
    <source>
        <dbReference type="PROSITE-ProRule" id="PRU00221"/>
    </source>
</evidence>
<dbReference type="InterPro" id="IPR042627">
    <property type="entry name" value="FBXW2"/>
</dbReference>
<dbReference type="EMBL" id="JAFCIX010000418">
    <property type="protein sequence ID" value="KAH6591001.1"/>
    <property type="molecule type" value="Genomic_DNA"/>
</dbReference>
<dbReference type="Pfam" id="PF12937">
    <property type="entry name" value="F-box-like"/>
    <property type="match status" value="1"/>
</dbReference>
<evidence type="ECO:0000256" key="1">
    <source>
        <dbReference type="ARBA" id="ARBA00022574"/>
    </source>
</evidence>
<dbReference type="InterPro" id="IPR036047">
    <property type="entry name" value="F-box-like_dom_sf"/>
</dbReference>
<protein>
    <recommendedName>
        <fullName evidence="4">F-box domain-containing protein</fullName>
    </recommendedName>
</protein>
<dbReference type="SUPFAM" id="SSF50978">
    <property type="entry name" value="WD40 repeat-like"/>
    <property type="match status" value="1"/>
</dbReference>
<feature type="repeat" description="WD" evidence="3">
    <location>
        <begin position="519"/>
        <end position="558"/>
    </location>
</feature>
<comment type="caution">
    <text evidence="5">The sequence shown here is derived from an EMBL/GenBank/DDBJ whole genome shotgun (WGS) entry which is preliminary data.</text>
</comment>
<evidence type="ECO:0000259" key="4">
    <source>
        <dbReference type="PROSITE" id="PS50181"/>
    </source>
</evidence>
<dbReference type="InterPro" id="IPR001680">
    <property type="entry name" value="WD40_rpt"/>
</dbReference>